<evidence type="ECO:0000256" key="1">
    <source>
        <dbReference type="SAM" id="Phobius"/>
    </source>
</evidence>
<dbReference type="KEGG" id="mpau:ZMTM_13900"/>
<dbReference type="EMBL" id="AP024110">
    <property type="protein sequence ID" value="BCM25131.1"/>
    <property type="molecule type" value="Genomic_DNA"/>
</dbReference>
<feature type="transmembrane region" description="Helical" evidence="1">
    <location>
        <begin position="164"/>
        <end position="186"/>
    </location>
</feature>
<evidence type="ECO:0008006" key="4">
    <source>
        <dbReference type="Google" id="ProtNLM"/>
    </source>
</evidence>
<gene>
    <name evidence="2" type="ORF">ZMTM_13900</name>
</gene>
<keyword evidence="1" id="KW-0812">Transmembrane</keyword>
<feature type="transmembrane region" description="Helical" evidence="1">
    <location>
        <begin position="133"/>
        <end position="158"/>
    </location>
</feature>
<reference evidence="2" key="1">
    <citation type="journal article" date="2021" name="Arch. Microbiol.">
        <title>Methyloradius palustris gen. nov., sp. nov., a methanol-oxidizing bacterium isolated from snow.</title>
        <authorList>
            <person name="Miyadera T."/>
            <person name="Kojima H."/>
            <person name="Fukui M."/>
        </authorList>
    </citation>
    <scope>NUCLEOTIDE SEQUENCE</scope>
    <source>
        <strain evidence="2">Zm11</strain>
    </source>
</reference>
<organism evidence="2 3">
    <name type="scientific">Methyloradius palustris</name>
    <dbReference type="NCBI Taxonomy" id="2778876"/>
    <lineage>
        <taxon>Bacteria</taxon>
        <taxon>Pseudomonadati</taxon>
        <taxon>Pseudomonadota</taxon>
        <taxon>Betaproteobacteria</taxon>
        <taxon>Nitrosomonadales</taxon>
        <taxon>Methylophilaceae</taxon>
        <taxon>Methyloradius</taxon>
    </lineage>
</organism>
<keyword evidence="1" id="KW-0472">Membrane</keyword>
<dbReference type="RefSeq" id="WP_221763253.1">
    <property type="nucleotide sequence ID" value="NZ_AP024110.1"/>
</dbReference>
<feature type="transmembrane region" description="Helical" evidence="1">
    <location>
        <begin position="7"/>
        <end position="27"/>
    </location>
</feature>
<keyword evidence="3" id="KW-1185">Reference proteome</keyword>
<evidence type="ECO:0000313" key="3">
    <source>
        <dbReference type="Proteomes" id="UP000826722"/>
    </source>
</evidence>
<keyword evidence="1" id="KW-1133">Transmembrane helix</keyword>
<dbReference type="Proteomes" id="UP000826722">
    <property type="component" value="Chromosome"/>
</dbReference>
<proteinExistence type="predicted"/>
<name>A0A8D5G8K8_9PROT</name>
<feature type="transmembrane region" description="Helical" evidence="1">
    <location>
        <begin position="60"/>
        <end position="80"/>
    </location>
</feature>
<evidence type="ECO:0000313" key="2">
    <source>
        <dbReference type="EMBL" id="BCM25131.1"/>
    </source>
</evidence>
<feature type="transmembrane region" description="Helical" evidence="1">
    <location>
        <begin position="33"/>
        <end position="53"/>
    </location>
</feature>
<sequence length="214" mass="23500">MLELNRIARFVGIAAMFLIYAVLVHYVNASGQPSTLGVILAVLPILAISLAMAAHSASRIAGILLLTSTLIITWLAWPLIARHTGFIFWVQDVSLQIMLMATFARTLLSGRTPLCVEFASMMHGPLSPGHHHYAHMVTIAWVIFFGLMAAISTLLFFMAPLTTWSIFANFLILPLTALMFALEYLARRIALPDVPSGHILDAVRAYRNASARGQ</sequence>
<accession>A0A8D5G8K8</accession>
<protein>
    <recommendedName>
        <fullName evidence="4">Transmembrane protein</fullName>
    </recommendedName>
</protein>
<dbReference type="AlphaFoldDB" id="A0A8D5G8K8"/>